<dbReference type="SUPFAM" id="SSF74650">
    <property type="entry name" value="Galactose mutarotase-like"/>
    <property type="match status" value="1"/>
</dbReference>
<dbReference type="Proteomes" id="UP000717995">
    <property type="component" value="Unassembled WGS sequence"/>
</dbReference>
<dbReference type="Pfam" id="PF01263">
    <property type="entry name" value="Aldose_epim"/>
    <property type="match status" value="1"/>
</dbReference>
<evidence type="ECO:0000313" key="6">
    <source>
        <dbReference type="Proteomes" id="UP000717995"/>
    </source>
</evidence>
<dbReference type="InterPro" id="IPR014718">
    <property type="entry name" value="GH-type_carb-bd"/>
</dbReference>
<organism evidence="5 6">
    <name type="scientific">Zestomonas insulae</name>
    <dbReference type="NCBI Taxonomy" id="2809017"/>
    <lineage>
        <taxon>Bacteria</taxon>
        <taxon>Pseudomonadati</taxon>
        <taxon>Pseudomonadota</taxon>
        <taxon>Gammaproteobacteria</taxon>
        <taxon>Pseudomonadales</taxon>
        <taxon>Pseudomonadaceae</taxon>
        <taxon>Zestomonas</taxon>
    </lineage>
</organism>
<evidence type="ECO:0000256" key="1">
    <source>
        <dbReference type="ARBA" id="ARBA00001096"/>
    </source>
</evidence>
<proteinExistence type="inferred from homology"/>
<keyword evidence="6" id="KW-1185">Reference proteome</keyword>
<dbReference type="PANTHER" id="PTHR11122">
    <property type="entry name" value="APOSPORY-ASSOCIATED PROTEIN C-RELATED"/>
    <property type="match status" value="1"/>
</dbReference>
<comment type="catalytic activity">
    <reaction evidence="1">
        <text>alpha-D-glucose 6-phosphate = beta-D-glucose 6-phosphate</text>
        <dbReference type="Rhea" id="RHEA:16249"/>
        <dbReference type="ChEBI" id="CHEBI:58225"/>
        <dbReference type="ChEBI" id="CHEBI:58247"/>
        <dbReference type="EC" id="5.1.3.15"/>
    </reaction>
</comment>
<keyword evidence="3 4" id="KW-0413">Isomerase</keyword>
<sequence length="305" mass="34359">MTTLSPVPQVERIELGELVCWRVRTSGAELLIAQQGAQVLSYQRDGEAPLIWLSEQASYRKGQGVRGGVPVCWPWFGDLQRNPAAVQQMYRGSDPAPAHGLVRNLDWQLLEVDARADAVDLDFAFIQPEQGPAGWPHNVDLRLHIHLDQRLHLSLSSHNRGTQPVSLSQALHTYFAVSDIHQVQVEGLAGSHYIETLHDWEERTQHGDLVFEGETDRIYLDLPERVSILDPAWQRRVHLHSSGSRSAVVWNPWIDKSLRLSQFASDAWQRMLCIETANVLDDAVQLAAGERKSLAVSLWAEPLSR</sequence>
<accession>A0ABS2IKU8</accession>
<dbReference type="PANTHER" id="PTHR11122:SF13">
    <property type="entry name" value="GLUCOSE-6-PHOSPHATE 1-EPIMERASE"/>
    <property type="match status" value="1"/>
</dbReference>
<dbReference type="InterPro" id="IPR025532">
    <property type="entry name" value="G6P_1-epimerase"/>
</dbReference>
<comment type="caution">
    <text evidence="5">The sequence shown here is derived from an EMBL/GenBank/DDBJ whole genome shotgun (WGS) entry which is preliminary data.</text>
</comment>
<dbReference type="CDD" id="cd09020">
    <property type="entry name" value="D-hex-6-P-epi_like"/>
    <property type="match status" value="1"/>
</dbReference>
<dbReference type="Gene3D" id="2.70.98.10">
    <property type="match status" value="1"/>
</dbReference>
<name>A0ABS2IKU8_9GAMM</name>
<evidence type="ECO:0000256" key="2">
    <source>
        <dbReference type="ARBA" id="ARBA00005866"/>
    </source>
</evidence>
<dbReference type="PIRSF" id="PIRSF016020">
    <property type="entry name" value="PHexose_mutarotase"/>
    <property type="match status" value="1"/>
</dbReference>
<comment type="similarity">
    <text evidence="2 4">Belongs to the glucose-6-phosphate 1-epimerase family.</text>
</comment>
<dbReference type="RefSeq" id="WP_205350552.1">
    <property type="nucleotide sequence ID" value="NZ_JAFEUP010000007.1"/>
</dbReference>
<dbReference type="InterPro" id="IPR011013">
    <property type="entry name" value="Gal_mutarotase_sf_dom"/>
</dbReference>
<dbReference type="EC" id="5.1.3.15" evidence="4"/>
<reference evidence="5 6" key="1">
    <citation type="submission" date="2021-02" db="EMBL/GenBank/DDBJ databases">
        <authorList>
            <person name="Lee D.-H."/>
        </authorList>
    </citation>
    <scope>NUCLEOTIDE SEQUENCE [LARGE SCALE GENOMIC DNA]</scope>
    <source>
        <strain evidence="5 6">UL073</strain>
    </source>
</reference>
<evidence type="ECO:0000256" key="3">
    <source>
        <dbReference type="ARBA" id="ARBA00023235"/>
    </source>
</evidence>
<protein>
    <recommendedName>
        <fullName evidence="4">Putative glucose-6-phosphate 1-epimerase</fullName>
        <ecNumber evidence="4">5.1.3.15</ecNumber>
    </recommendedName>
</protein>
<evidence type="ECO:0000256" key="4">
    <source>
        <dbReference type="PIRNR" id="PIRNR016020"/>
    </source>
</evidence>
<evidence type="ECO:0000313" key="5">
    <source>
        <dbReference type="EMBL" id="MBM7063360.1"/>
    </source>
</evidence>
<dbReference type="EMBL" id="JAFEUP010000007">
    <property type="protein sequence ID" value="MBM7063360.1"/>
    <property type="molecule type" value="Genomic_DNA"/>
</dbReference>
<gene>
    <name evidence="5" type="ORF">JQX08_21790</name>
</gene>
<dbReference type="InterPro" id="IPR008183">
    <property type="entry name" value="Aldose_1/G6P_1-epimerase"/>
</dbReference>